<evidence type="ECO:0000259" key="1">
    <source>
        <dbReference type="PROSITE" id="PS51746"/>
    </source>
</evidence>
<dbReference type="RefSeq" id="WP_207855802.1">
    <property type="nucleotide sequence ID" value="NZ_BHVV01000003.1"/>
</dbReference>
<feature type="domain" description="PPM-type phosphatase" evidence="1">
    <location>
        <begin position="8"/>
        <end position="254"/>
    </location>
</feature>
<dbReference type="AlphaFoldDB" id="A0A497XAU5"/>
<dbReference type="SUPFAM" id="SSF81606">
    <property type="entry name" value="PP2C-like"/>
    <property type="match status" value="1"/>
</dbReference>
<evidence type="ECO:0000313" key="2">
    <source>
        <dbReference type="EMBL" id="RLJ63686.1"/>
    </source>
</evidence>
<dbReference type="CDD" id="cd00143">
    <property type="entry name" value="PP2Cc"/>
    <property type="match status" value="1"/>
</dbReference>
<dbReference type="InterPro" id="IPR015655">
    <property type="entry name" value="PP2C"/>
</dbReference>
<dbReference type="Proteomes" id="UP000268908">
    <property type="component" value="Unassembled WGS sequence"/>
</dbReference>
<dbReference type="SMART" id="SM00331">
    <property type="entry name" value="PP2C_SIG"/>
    <property type="match status" value="1"/>
</dbReference>
<evidence type="ECO:0000313" key="3">
    <source>
        <dbReference type="Proteomes" id="UP000268908"/>
    </source>
</evidence>
<dbReference type="Gene3D" id="3.60.40.10">
    <property type="entry name" value="PPM-type phosphatase domain"/>
    <property type="match status" value="1"/>
</dbReference>
<dbReference type="SMART" id="SM00332">
    <property type="entry name" value="PP2Cc"/>
    <property type="match status" value="1"/>
</dbReference>
<proteinExistence type="predicted"/>
<gene>
    <name evidence="2" type="ORF">DFR35_2317</name>
</gene>
<keyword evidence="3" id="KW-1185">Reference proteome</keyword>
<dbReference type="NCBIfam" id="NF033484">
    <property type="entry name" value="Stp1_PP2C_phos"/>
    <property type="match status" value="1"/>
</dbReference>
<dbReference type="PANTHER" id="PTHR13832">
    <property type="entry name" value="PROTEIN PHOSPHATASE 2C"/>
    <property type="match status" value="1"/>
</dbReference>
<reference evidence="2 3" key="1">
    <citation type="submission" date="2018-10" db="EMBL/GenBank/DDBJ databases">
        <title>Genomic Encyclopedia of Type Strains, Phase IV (KMG-IV): sequencing the most valuable type-strain genomes for metagenomic binning, comparative biology and taxonomic classification.</title>
        <authorList>
            <person name="Goeker M."/>
        </authorList>
    </citation>
    <scope>NUCLEOTIDE SEQUENCE [LARGE SCALE GENOMIC DNA]</scope>
    <source>
        <strain evidence="2 3">DSM 26916</strain>
    </source>
</reference>
<dbReference type="GO" id="GO:0004722">
    <property type="term" value="F:protein serine/threonine phosphatase activity"/>
    <property type="evidence" value="ECO:0007669"/>
    <property type="project" value="InterPro"/>
</dbReference>
<dbReference type="Pfam" id="PF13672">
    <property type="entry name" value="PP2C_2"/>
    <property type="match status" value="1"/>
</dbReference>
<comment type="caution">
    <text evidence="2">The sequence shown here is derived from an EMBL/GenBank/DDBJ whole genome shotgun (WGS) entry which is preliminary data.</text>
</comment>
<dbReference type="EMBL" id="RCCI01000006">
    <property type="protein sequence ID" value="RLJ63686.1"/>
    <property type="molecule type" value="Genomic_DNA"/>
</dbReference>
<dbReference type="PROSITE" id="PS51746">
    <property type="entry name" value="PPM_2"/>
    <property type="match status" value="1"/>
</dbReference>
<protein>
    <submittedName>
        <fullName evidence="2">Protein phosphatase</fullName>
    </submittedName>
</protein>
<dbReference type="PANTHER" id="PTHR13832:SF827">
    <property type="entry name" value="PROTEIN PHOSPHATASE 1L"/>
    <property type="match status" value="1"/>
</dbReference>
<dbReference type="InterPro" id="IPR001932">
    <property type="entry name" value="PPM-type_phosphatase-like_dom"/>
</dbReference>
<sequence>MDISQALKIVARTDPGMVRSQNEDAVFANPQRGFVVLADGMGGYNAGEVASGMATTVLGTELDKAFAQRPPHERVAGGKLWAHAALEAEIARANGAIYQAALSQPQYAGMGTTLVAAVFHDNSLTVAHIGDSRLYRLRGEEFQQITRDHSLLQEQIDSGMLTPEEAKHSQNKNLVTRALGVDPTVEPEIRDYEVRVGDVYLLCSDGLNDMVDDGEIGMTLSALAANLELCATQLIQMANDNGGRDNVSVILVKVAGDFGVPRGIASWLARLLAWLK</sequence>
<accession>A0A497XAU5</accession>
<name>A0A497XAU5_9PROT</name>
<organism evidence="2 3">
    <name type="scientific">Sulfurisoma sediminicola</name>
    <dbReference type="NCBI Taxonomy" id="1381557"/>
    <lineage>
        <taxon>Bacteria</taxon>
        <taxon>Pseudomonadati</taxon>
        <taxon>Pseudomonadota</taxon>
        <taxon>Betaproteobacteria</taxon>
        <taxon>Nitrosomonadales</taxon>
        <taxon>Sterolibacteriaceae</taxon>
        <taxon>Sulfurisoma</taxon>
    </lineage>
</organism>
<dbReference type="InterPro" id="IPR036457">
    <property type="entry name" value="PPM-type-like_dom_sf"/>
</dbReference>